<dbReference type="PROSITE" id="PS50082">
    <property type="entry name" value="WD_REPEATS_2"/>
    <property type="match status" value="1"/>
</dbReference>
<reference evidence="4 5" key="1">
    <citation type="submission" date="2024-11" db="EMBL/GenBank/DDBJ databases">
        <title>Adaptive evolution of stress response genes in parasites aligns with host niche diversity.</title>
        <authorList>
            <person name="Hahn C."/>
            <person name="Resl P."/>
        </authorList>
    </citation>
    <scope>NUCLEOTIDE SEQUENCE [LARGE SCALE GENOMIC DNA]</scope>
    <source>
        <strain evidence="4">EGGRZ-B1_66</strain>
        <tissue evidence="4">Body</tissue>
    </source>
</reference>
<dbReference type="EMBL" id="JBJKFK010001567">
    <property type="protein sequence ID" value="KAL3312753.1"/>
    <property type="molecule type" value="Genomic_DNA"/>
</dbReference>
<keyword evidence="1 3" id="KW-0853">WD repeat</keyword>
<sequence>MSSQSSNRSSSSTNRQNWAGGSKKKEIYKYESPFMLYAMDWSVRPGKPFRLALGSFIEEYANRVQVIYLNEEIGDFVEQKSFSHPYPTTKLAWIPDPHGQNLDLLATSGDYLRIWRVHEDNEITNECSLNSFRYQSLCAPLTSFDWNETDPTIIATSSIDTTCTVWSIETQQPIASTASAPKIVSQQKTQLIAHDCEVYDVAFSHGSSGREIFATLGNDGSMRMFDLRHLMHSMIMYEDPNRSPLLRLAWNKQDPYHIAALADESSEVVILDTRKPTLPVARLKNHRGFVNGMAWAPHSSCHISTAADDCQALIWDIQPRDIEDPILAYTAAGEINQIKWSSAQPEWIAICYNNCLELLRV</sequence>
<dbReference type="Gene3D" id="2.130.10.10">
    <property type="entry name" value="YVTN repeat-like/Quinoprotein amine dehydrogenase"/>
    <property type="match status" value="1"/>
</dbReference>
<evidence type="ECO:0000313" key="5">
    <source>
        <dbReference type="Proteomes" id="UP001626550"/>
    </source>
</evidence>
<keyword evidence="5" id="KW-1185">Reference proteome</keyword>
<dbReference type="Proteomes" id="UP001626550">
    <property type="component" value="Unassembled WGS sequence"/>
</dbReference>
<dbReference type="AlphaFoldDB" id="A0ABD2Q079"/>
<evidence type="ECO:0000313" key="4">
    <source>
        <dbReference type="EMBL" id="KAL3312753.1"/>
    </source>
</evidence>
<accession>A0ABD2Q079</accession>
<feature type="repeat" description="WD" evidence="3">
    <location>
        <begin position="283"/>
        <end position="318"/>
    </location>
</feature>
<dbReference type="InterPro" id="IPR045159">
    <property type="entry name" value="DCAF7-like"/>
</dbReference>
<dbReference type="InterPro" id="IPR019775">
    <property type="entry name" value="WD40_repeat_CS"/>
</dbReference>
<comment type="caution">
    <text evidence="4">The sequence shown here is derived from an EMBL/GenBank/DDBJ whole genome shotgun (WGS) entry which is preliminary data.</text>
</comment>
<dbReference type="PANTHER" id="PTHR19919">
    <property type="entry name" value="WD REPEAT CONTAINING PROTEIN"/>
    <property type="match status" value="1"/>
</dbReference>
<evidence type="ECO:0000256" key="1">
    <source>
        <dbReference type="ARBA" id="ARBA00022574"/>
    </source>
</evidence>
<dbReference type="PROSITE" id="PS00678">
    <property type="entry name" value="WD_REPEATS_1"/>
    <property type="match status" value="1"/>
</dbReference>
<dbReference type="InterPro" id="IPR015943">
    <property type="entry name" value="WD40/YVTN_repeat-like_dom_sf"/>
</dbReference>
<name>A0ABD2Q079_9PLAT</name>
<dbReference type="Pfam" id="PF00400">
    <property type="entry name" value="WD40"/>
    <property type="match status" value="2"/>
</dbReference>
<dbReference type="SUPFAM" id="SSF50978">
    <property type="entry name" value="WD40 repeat-like"/>
    <property type="match status" value="1"/>
</dbReference>
<keyword evidence="2" id="KW-0677">Repeat</keyword>
<dbReference type="InterPro" id="IPR001680">
    <property type="entry name" value="WD40_rpt"/>
</dbReference>
<evidence type="ECO:0000256" key="3">
    <source>
        <dbReference type="PROSITE-ProRule" id="PRU00221"/>
    </source>
</evidence>
<dbReference type="SMART" id="SM00320">
    <property type="entry name" value="WD40"/>
    <property type="match status" value="4"/>
</dbReference>
<organism evidence="4 5">
    <name type="scientific">Cichlidogyrus casuarinus</name>
    <dbReference type="NCBI Taxonomy" id="1844966"/>
    <lineage>
        <taxon>Eukaryota</taxon>
        <taxon>Metazoa</taxon>
        <taxon>Spiralia</taxon>
        <taxon>Lophotrochozoa</taxon>
        <taxon>Platyhelminthes</taxon>
        <taxon>Monogenea</taxon>
        <taxon>Monopisthocotylea</taxon>
        <taxon>Dactylogyridea</taxon>
        <taxon>Ancyrocephalidae</taxon>
        <taxon>Cichlidogyrus</taxon>
    </lineage>
</organism>
<evidence type="ECO:0000256" key="2">
    <source>
        <dbReference type="ARBA" id="ARBA00022737"/>
    </source>
</evidence>
<gene>
    <name evidence="4" type="primary">DCAF7</name>
    <name evidence="4" type="ORF">Ciccas_008648</name>
</gene>
<dbReference type="InterPro" id="IPR036322">
    <property type="entry name" value="WD40_repeat_dom_sf"/>
</dbReference>
<protein>
    <submittedName>
        <fullName evidence="4">Ddb1 and cul4 associated factor 7</fullName>
    </submittedName>
</protein>
<proteinExistence type="predicted"/>